<dbReference type="PANTHER" id="PTHR36838:SF4">
    <property type="entry name" value="AUXIN EFFLUX CARRIER FAMILY PROTEIN"/>
    <property type="match status" value="1"/>
</dbReference>
<feature type="transmembrane region" description="Helical" evidence="8">
    <location>
        <begin position="161"/>
        <end position="185"/>
    </location>
</feature>
<keyword evidence="4" id="KW-1003">Cell membrane</keyword>
<feature type="transmembrane region" description="Helical" evidence="8">
    <location>
        <begin position="191"/>
        <end position="215"/>
    </location>
</feature>
<dbReference type="Proteomes" id="UP000050497">
    <property type="component" value="Unassembled WGS sequence"/>
</dbReference>
<evidence type="ECO:0000256" key="1">
    <source>
        <dbReference type="ARBA" id="ARBA00004651"/>
    </source>
</evidence>
<evidence type="ECO:0000256" key="3">
    <source>
        <dbReference type="ARBA" id="ARBA00022448"/>
    </source>
</evidence>
<dbReference type="STRING" id="1653334.GA0071312_1710"/>
<dbReference type="Pfam" id="PF03547">
    <property type="entry name" value="Mem_trans"/>
    <property type="match status" value="2"/>
</dbReference>
<comment type="similarity">
    <text evidence="2">Belongs to the auxin efflux carrier (TC 2.A.69) family.</text>
</comment>
<name>A0A0P7X3A6_9HYPH</name>
<proteinExistence type="inferred from homology"/>
<keyword evidence="7 8" id="KW-0472">Membrane</keyword>
<organism evidence="9 11">
    <name type="scientific">Saliniramus fredricksonii</name>
    <dbReference type="NCBI Taxonomy" id="1653334"/>
    <lineage>
        <taxon>Bacteria</taxon>
        <taxon>Pseudomonadati</taxon>
        <taxon>Pseudomonadota</taxon>
        <taxon>Alphaproteobacteria</taxon>
        <taxon>Hyphomicrobiales</taxon>
        <taxon>Salinarimonadaceae</taxon>
        <taxon>Saliniramus</taxon>
    </lineage>
</organism>
<evidence type="ECO:0000256" key="8">
    <source>
        <dbReference type="SAM" id="Phobius"/>
    </source>
</evidence>
<feature type="transmembrane region" description="Helical" evidence="8">
    <location>
        <begin position="124"/>
        <end position="149"/>
    </location>
</feature>
<reference evidence="9 11" key="1">
    <citation type="submission" date="2015-09" db="EMBL/GenBank/DDBJ databases">
        <title>Identification and resolution of microdiversity through metagenomic sequencing of parallel consortia.</title>
        <authorList>
            <person name="Nelson W.C."/>
            <person name="Romine M.F."/>
            <person name="Lindemann S.R."/>
        </authorList>
    </citation>
    <scope>NUCLEOTIDE SEQUENCE [LARGE SCALE GENOMIC DNA]</scope>
    <source>
        <strain evidence="9">HL-109</strain>
    </source>
</reference>
<feature type="transmembrane region" description="Helical" evidence="8">
    <location>
        <begin position="256"/>
        <end position="275"/>
    </location>
</feature>
<feature type="transmembrane region" description="Helical" evidence="8">
    <location>
        <begin position="227"/>
        <end position="250"/>
    </location>
</feature>
<feature type="transmembrane region" description="Helical" evidence="8">
    <location>
        <begin position="287"/>
        <end position="308"/>
    </location>
</feature>
<dbReference type="GO" id="GO:0005886">
    <property type="term" value="C:plasma membrane"/>
    <property type="evidence" value="ECO:0007669"/>
    <property type="project" value="UniProtKB-SubCell"/>
</dbReference>
<evidence type="ECO:0000256" key="2">
    <source>
        <dbReference type="ARBA" id="ARBA00010145"/>
    </source>
</evidence>
<comment type="subcellular location">
    <subcellularLocation>
        <location evidence="1">Cell membrane</location>
        <topology evidence="1">Multi-pass membrane protein</topology>
    </subcellularLocation>
</comment>
<dbReference type="PANTHER" id="PTHR36838">
    <property type="entry name" value="AUXIN EFFLUX CARRIER FAMILY PROTEIN"/>
    <property type="match status" value="1"/>
</dbReference>
<keyword evidence="3" id="KW-0813">Transport</keyword>
<evidence type="ECO:0000256" key="5">
    <source>
        <dbReference type="ARBA" id="ARBA00022692"/>
    </source>
</evidence>
<evidence type="ECO:0000256" key="7">
    <source>
        <dbReference type="ARBA" id="ARBA00023136"/>
    </source>
</evidence>
<evidence type="ECO:0000313" key="12">
    <source>
        <dbReference type="Proteomes" id="UP000182800"/>
    </source>
</evidence>
<evidence type="ECO:0000313" key="9">
    <source>
        <dbReference type="EMBL" id="KPQ09173.1"/>
    </source>
</evidence>
<dbReference type="OrthoDB" id="9805563at2"/>
<dbReference type="PATRIC" id="fig|1653334.4.peg.1244"/>
<comment type="caution">
    <text evidence="9">The sequence shown here is derived from an EMBL/GenBank/DDBJ whole genome shotgun (WGS) entry which is preliminary data.</text>
</comment>
<feature type="transmembrane region" description="Helical" evidence="8">
    <location>
        <begin position="60"/>
        <end position="83"/>
    </location>
</feature>
<evidence type="ECO:0000256" key="4">
    <source>
        <dbReference type="ARBA" id="ARBA00022475"/>
    </source>
</evidence>
<dbReference type="EMBL" id="LJSX01000033">
    <property type="protein sequence ID" value="KPQ09173.1"/>
    <property type="molecule type" value="Genomic_DNA"/>
</dbReference>
<keyword evidence="12" id="KW-1185">Reference proteome</keyword>
<sequence>MGSVLASLVPVFLVIIAGWAARVSGFVEERHWPGIERITYVIFFPAIIINTLARADLSEVPVLGMGGAMIAAILLIASLLLALRSALLARLRIDGPAFTSLFQGCTRWNTFVGLAVAGAMYGEIGLALMAVAVAAMIPLLNLLAIGVLVRYASGTPQSPAMIARTIVTNPFIWSSVTGIVLNVTGLPIPDFIGSTIGILGDAALAAGLLVVGAGLDMRRLARPRAPHWLSIGLKLFLLPVIAITIARLAGVSGDDLAIVAIATTVPTASGGYILAKQMGGDAPLMAEIITLQTLLAILTMPIMITLLIA</sequence>
<dbReference type="EMBL" id="FMBM01000002">
    <property type="protein sequence ID" value="SCC80783.1"/>
    <property type="molecule type" value="Genomic_DNA"/>
</dbReference>
<evidence type="ECO:0000256" key="6">
    <source>
        <dbReference type="ARBA" id="ARBA00022989"/>
    </source>
</evidence>
<dbReference type="Proteomes" id="UP000182800">
    <property type="component" value="Unassembled WGS sequence"/>
</dbReference>
<reference evidence="10 12" key="2">
    <citation type="submission" date="2016-08" db="EMBL/GenBank/DDBJ databases">
        <authorList>
            <person name="Varghese N."/>
            <person name="Submissions Spin"/>
        </authorList>
    </citation>
    <scope>NUCLEOTIDE SEQUENCE [LARGE SCALE GENOMIC DNA]</scope>
    <source>
        <strain evidence="10 12">HL-109</strain>
    </source>
</reference>
<gene>
    <name evidence="10" type="ORF">GA0071312_1710</name>
    <name evidence="9" type="ORF">HLUCCO17_15955</name>
</gene>
<dbReference type="InterPro" id="IPR004776">
    <property type="entry name" value="Mem_transp_PIN-like"/>
</dbReference>
<dbReference type="InterPro" id="IPR038770">
    <property type="entry name" value="Na+/solute_symporter_sf"/>
</dbReference>
<dbReference type="AlphaFoldDB" id="A0A0P7X3A6"/>
<keyword evidence="5 8" id="KW-0812">Transmembrane</keyword>
<dbReference type="GO" id="GO:0055085">
    <property type="term" value="P:transmembrane transport"/>
    <property type="evidence" value="ECO:0007669"/>
    <property type="project" value="InterPro"/>
</dbReference>
<feature type="transmembrane region" description="Helical" evidence="8">
    <location>
        <begin position="35"/>
        <end position="53"/>
    </location>
</feature>
<protein>
    <submittedName>
        <fullName evidence="9">Putative permease</fullName>
    </submittedName>
</protein>
<accession>A0A0P7X3A6</accession>
<keyword evidence="6 8" id="KW-1133">Transmembrane helix</keyword>
<dbReference type="Gene3D" id="1.20.1530.20">
    <property type="match status" value="1"/>
</dbReference>
<evidence type="ECO:0000313" key="10">
    <source>
        <dbReference type="EMBL" id="SCC80783.1"/>
    </source>
</evidence>
<evidence type="ECO:0000313" key="11">
    <source>
        <dbReference type="Proteomes" id="UP000050497"/>
    </source>
</evidence>